<dbReference type="PANTHER" id="PTHR30461">
    <property type="entry name" value="DNA-INVERTASE FROM LAMBDOID PROPHAGE"/>
    <property type="match status" value="1"/>
</dbReference>
<gene>
    <name evidence="2" type="ORF">ABH992_004576</name>
</gene>
<feature type="domain" description="Resolvase/invertase-type recombinase catalytic" evidence="1">
    <location>
        <begin position="22"/>
        <end position="91"/>
    </location>
</feature>
<evidence type="ECO:0000313" key="3">
    <source>
        <dbReference type="Proteomes" id="UP001565474"/>
    </source>
</evidence>
<dbReference type="Gene3D" id="3.40.50.1390">
    <property type="entry name" value="Resolvase, N-terminal catalytic domain"/>
    <property type="match status" value="1"/>
</dbReference>
<comment type="caution">
    <text evidence="2">The sequence shown here is derived from an EMBL/GenBank/DDBJ whole genome shotgun (WGS) entry which is preliminary data.</text>
</comment>
<name>A0ABV4GMJ7_9BRAD</name>
<evidence type="ECO:0000259" key="1">
    <source>
        <dbReference type="Pfam" id="PF00239"/>
    </source>
</evidence>
<reference evidence="2 3" key="1">
    <citation type="submission" date="2024-07" db="EMBL/GenBank/DDBJ databases">
        <title>Genomic Encyclopedia of Type Strains, Phase V (KMG-V): Genome sequencing to study the core and pangenomes of soil and plant-associated prokaryotes.</title>
        <authorList>
            <person name="Whitman W."/>
        </authorList>
    </citation>
    <scope>NUCLEOTIDE SEQUENCE [LARGE SCALE GENOMIC DNA]</scope>
    <source>
        <strain evidence="2 3">USDA 222</strain>
    </source>
</reference>
<sequence length="95" mass="10783">MGNTLVVHAKRLPQSQKARRAAQYVRMSTDYQQYSIENQAVVIATYAELHKLTMVHTYRDEGESGLRIENRGALPNWLKTCNRDALTSLICLSST</sequence>
<accession>A0ABV4GMJ7</accession>
<dbReference type="EMBL" id="JBGBZN010000002">
    <property type="protein sequence ID" value="MEY9472177.1"/>
    <property type="molecule type" value="Genomic_DNA"/>
</dbReference>
<keyword evidence="3" id="KW-1185">Reference proteome</keyword>
<dbReference type="PANTHER" id="PTHR30461:SF23">
    <property type="entry name" value="DNA RECOMBINASE-RELATED"/>
    <property type="match status" value="1"/>
</dbReference>
<proteinExistence type="predicted"/>
<dbReference type="InterPro" id="IPR036162">
    <property type="entry name" value="Resolvase-like_N_sf"/>
</dbReference>
<organism evidence="2 3">
    <name type="scientific">Bradyrhizobium yuanmingense</name>
    <dbReference type="NCBI Taxonomy" id="108015"/>
    <lineage>
        <taxon>Bacteria</taxon>
        <taxon>Pseudomonadati</taxon>
        <taxon>Pseudomonadota</taxon>
        <taxon>Alphaproteobacteria</taxon>
        <taxon>Hyphomicrobiales</taxon>
        <taxon>Nitrobacteraceae</taxon>
        <taxon>Bradyrhizobium</taxon>
    </lineage>
</organism>
<dbReference type="InterPro" id="IPR006119">
    <property type="entry name" value="Resolv_N"/>
</dbReference>
<dbReference type="Pfam" id="PF00239">
    <property type="entry name" value="Resolvase"/>
    <property type="match status" value="1"/>
</dbReference>
<dbReference type="InterPro" id="IPR050639">
    <property type="entry name" value="SSR_resolvase"/>
</dbReference>
<dbReference type="Proteomes" id="UP001565474">
    <property type="component" value="Unassembled WGS sequence"/>
</dbReference>
<evidence type="ECO:0000313" key="2">
    <source>
        <dbReference type="EMBL" id="MEY9472177.1"/>
    </source>
</evidence>
<dbReference type="SUPFAM" id="SSF53041">
    <property type="entry name" value="Resolvase-like"/>
    <property type="match status" value="1"/>
</dbReference>
<protein>
    <submittedName>
        <fullName evidence="2">DNA invertase Pin-like site-specific DNA recombinase</fullName>
    </submittedName>
</protein>